<proteinExistence type="predicted"/>
<dbReference type="EC" id="2.4.1.25" evidence="2"/>
<dbReference type="InterPro" id="IPR013783">
    <property type="entry name" value="Ig-like_fold"/>
</dbReference>
<dbReference type="EMBL" id="SNRY01006480">
    <property type="protein sequence ID" value="KAA6312501.1"/>
    <property type="molecule type" value="Genomic_DNA"/>
</dbReference>
<feature type="non-terminal residue" evidence="2">
    <location>
        <position position="247"/>
    </location>
</feature>
<evidence type="ECO:0000313" key="2">
    <source>
        <dbReference type="EMBL" id="KAA6312501.1"/>
    </source>
</evidence>
<accession>A0A5J4PUQ5</accession>
<dbReference type="PANTHER" id="PTHR32518:SF3">
    <property type="entry name" value="4-ALPHA-GLUCANOTRANSFERASE"/>
    <property type="match status" value="1"/>
</dbReference>
<dbReference type="SUPFAM" id="SSF49452">
    <property type="entry name" value="Starch-binding domain-like"/>
    <property type="match status" value="2"/>
</dbReference>
<name>A0A5J4PUQ5_9ZZZZ</name>
<feature type="domain" description="CBM20" evidence="1">
    <location>
        <begin position="125"/>
        <end position="241"/>
    </location>
</feature>
<reference evidence="2" key="1">
    <citation type="submission" date="2019-03" db="EMBL/GenBank/DDBJ databases">
        <title>Single cell metagenomics reveals metabolic interactions within the superorganism composed of flagellate Streblomastix strix and complex community of Bacteroidetes bacteria on its surface.</title>
        <authorList>
            <person name="Treitli S.C."/>
            <person name="Kolisko M."/>
            <person name="Husnik F."/>
            <person name="Keeling P."/>
            <person name="Hampl V."/>
        </authorList>
    </citation>
    <scope>NUCLEOTIDE SEQUENCE</scope>
    <source>
        <strain evidence="2">STM</strain>
    </source>
</reference>
<evidence type="ECO:0000259" key="1">
    <source>
        <dbReference type="PROSITE" id="PS51166"/>
    </source>
</evidence>
<keyword evidence="2" id="KW-0328">Glycosyltransferase</keyword>
<dbReference type="InterPro" id="IPR002044">
    <property type="entry name" value="CBM20"/>
</dbReference>
<sequence>MTISFTIKYRTDWNEEVRISGNIPELGNENPDKAVQLQTCDGFHWTAQIQLSTPKTIEYYYCICRDKNVVRKEWLGVSRRFRFTAADKNKTYRFIDFWKNIPEESCLYSSAFTESWLAHRKRTGLPKRHLSGLVLKAYAPRITEEYCLAVCGNGNALGNWNPKEAIPMSDANFPEWQTELDAAQITFPLEYKFILYNKKEQKAEAWENGNNRSFPELQTKQGETLVLSDQYPSFNFPVWKGTGVSIP</sequence>
<dbReference type="PANTHER" id="PTHR32518">
    <property type="match status" value="1"/>
</dbReference>
<dbReference type="AlphaFoldDB" id="A0A5J4PUQ5"/>
<dbReference type="Pfam" id="PF00686">
    <property type="entry name" value="CBM_20"/>
    <property type="match status" value="2"/>
</dbReference>
<dbReference type="GO" id="GO:0004134">
    <property type="term" value="F:4-alpha-glucanotransferase activity"/>
    <property type="evidence" value="ECO:0007669"/>
    <property type="project" value="UniProtKB-EC"/>
</dbReference>
<organism evidence="2">
    <name type="scientific">termite gut metagenome</name>
    <dbReference type="NCBI Taxonomy" id="433724"/>
    <lineage>
        <taxon>unclassified sequences</taxon>
        <taxon>metagenomes</taxon>
        <taxon>organismal metagenomes</taxon>
    </lineage>
</organism>
<dbReference type="Gene3D" id="2.60.40.10">
    <property type="entry name" value="Immunoglobulins"/>
    <property type="match status" value="2"/>
</dbReference>
<dbReference type="SMART" id="SM01065">
    <property type="entry name" value="CBM_2"/>
    <property type="match status" value="2"/>
</dbReference>
<protein>
    <submittedName>
        <fullName evidence="2">4-alpha-glucanotransferase</fullName>
        <ecNumber evidence="2">2.4.1.25</ecNumber>
    </submittedName>
</protein>
<gene>
    <name evidence="2" type="ORF">EZS27_036579</name>
</gene>
<dbReference type="PROSITE" id="PS51166">
    <property type="entry name" value="CBM20"/>
    <property type="match status" value="2"/>
</dbReference>
<dbReference type="GO" id="GO:2001070">
    <property type="term" value="F:starch binding"/>
    <property type="evidence" value="ECO:0007669"/>
    <property type="project" value="InterPro"/>
</dbReference>
<keyword evidence="2" id="KW-0808">Transferase</keyword>
<dbReference type="InterPro" id="IPR013784">
    <property type="entry name" value="Carb-bd-like_fold"/>
</dbReference>
<comment type="caution">
    <text evidence="2">The sequence shown here is derived from an EMBL/GenBank/DDBJ whole genome shotgun (WGS) entry which is preliminary data.</text>
</comment>
<feature type="domain" description="CBM20" evidence="1">
    <location>
        <begin position="1"/>
        <end position="100"/>
    </location>
</feature>